<keyword evidence="2" id="KW-0723">Serine/threonine-protein kinase</keyword>
<organism evidence="12 13">
    <name type="scientific">Roseisolibacter agri</name>
    <dbReference type="NCBI Taxonomy" id="2014610"/>
    <lineage>
        <taxon>Bacteria</taxon>
        <taxon>Pseudomonadati</taxon>
        <taxon>Gemmatimonadota</taxon>
        <taxon>Gemmatimonadia</taxon>
        <taxon>Gemmatimonadales</taxon>
        <taxon>Gemmatimonadaceae</taxon>
        <taxon>Roseisolibacter</taxon>
    </lineage>
</organism>
<feature type="binding site" evidence="8">
    <location>
        <position position="76"/>
    </location>
    <ligand>
        <name>ATP</name>
        <dbReference type="ChEBI" id="CHEBI:30616"/>
    </ligand>
</feature>
<evidence type="ECO:0000256" key="4">
    <source>
        <dbReference type="ARBA" id="ARBA00022741"/>
    </source>
</evidence>
<evidence type="ECO:0000256" key="8">
    <source>
        <dbReference type="PROSITE-ProRule" id="PRU10141"/>
    </source>
</evidence>
<keyword evidence="6 8" id="KW-0067">ATP-binding</keyword>
<dbReference type="InterPro" id="IPR019734">
    <property type="entry name" value="TPR_rpt"/>
</dbReference>
<dbReference type="AlphaFoldDB" id="A0AA37V2T8"/>
<dbReference type="SUPFAM" id="SSF56112">
    <property type="entry name" value="Protein kinase-like (PK-like)"/>
    <property type="match status" value="1"/>
</dbReference>
<evidence type="ECO:0000256" key="7">
    <source>
        <dbReference type="PROSITE-ProRule" id="PRU00339"/>
    </source>
</evidence>
<dbReference type="SMART" id="SM00220">
    <property type="entry name" value="S_TKc"/>
    <property type="match status" value="1"/>
</dbReference>
<dbReference type="FunFam" id="1.10.510.10:FF:000021">
    <property type="entry name" value="Serine/threonine protein kinase"/>
    <property type="match status" value="1"/>
</dbReference>
<evidence type="ECO:0000259" key="11">
    <source>
        <dbReference type="PROSITE" id="PS50011"/>
    </source>
</evidence>
<sequence>MSSGSSGPHAGARPPSDEPRREPPDETPDGSTPDLLADLRRALAGRFDVERLLGAGGMGSVYYGRDVTLDRPVAIKVVNPDVALAPTVRARFLAEARTVARLRHPHIVAVHAAGEAEGTLYFVMEYVPGESLRDRLARDGRHDDRGALLLLRDLARALGYAHAQGIVHRDVKPENVLLDRDSGRGMLTDFGVAQALAAQDDGDGRLTGMGIVLGSPRYMSPEQAAGERQLDGRSDVYALGLIAYEMFAGEPAVTATSAPTILMKHLTEKPVPIATRSARVTPALAAVIERALEKDPAQRWPTADAMADALEDALAAWDGVPPPARPLGGDAWRPGATTAPVAAASSGRQRALLAAGALAVVAAAGIAGWWVLGRGGSGGAPRGVDPRKSYLVAPFDVQSGDPQLGWLREGSVSMLALNLAQWRDLQVVDYERALDLLRDLELDDARRLTREDALRLARRAGVWTAVTGVVTGTPDSLFVAATVWDVASGQSIDKAQRAAPRSADPRGLFDALARDLLDLARAPQTTVALAQSTTSSLEAYRAYLDASRALNAWQLGRADSLFERATTLDSTFALAHYRRALTLGWGASGSGDQQQAIRAAQRHAARLPQRERALVDAYASFADAMRAQQRGDTLTEGPAFLAAQERYRAIVARDSGDAEAWYGLGDALWHHRPGGWASATATVNWSGALRAFNRTLALDSSFHLAYSHKLDMYRAAADPASPVVLSGDTLRYVGGDATRLAADSALRPARRRAAELAAREARSWADSDPVPQAYLALTRAYLSIGRVDTAVMVLDTALAAHPELRQGILPFLRAQVVARLRPEEGVVAVRNALRQATPEGLRREGVADALPLVLGAAGISAMGGSARDADAVGALLAAARPTLPGLGAPSKQVIDWWTTAARLGMGMPIGSQRALLDSGIAFVDRRAAEMGPGMPQQSAPLLYIAYLASRDPRYVATLRRWRGATAQPWPELDALEALAAGDSARARTIARGFPSADSIRAATGGMNPTRWTARAQVLADLGDVRGAVAMYEVLDPRRFSEFGMVDPGFALYARSFLARGRLYEELNDRAKAAAAYERFLALWKDADPAFEAQRREARAGLARVSDAGRGTEVK</sequence>
<evidence type="ECO:0000256" key="3">
    <source>
        <dbReference type="ARBA" id="ARBA00022679"/>
    </source>
</evidence>
<evidence type="ECO:0000256" key="10">
    <source>
        <dbReference type="SAM" id="Phobius"/>
    </source>
</evidence>
<accession>A0AA37V2T8</accession>
<dbReference type="PROSITE" id="PS50005">
    <property type="entry name" value="TPR"/>
    <property type="match status" value="1"/>
</dbReference>
<evidence type="ECO:0000313" key="13">
    <source>
        <dbReference type="Proteomes" id="UP001161325"/>
    </source>
</evidence>
<dbReference type="InterPro" id="IPR017441">
    <property type="entry name" value="Protein_kinase_ATP_BS"/>
</dbReference>
<dbReference type="Gene3D" id="1.10.510.10">
    <property type="entry name" value="Transferase(Phosphotransferase) domain 1"/>
    <property type="match status" value="1"/>
</dbReference>
<evidence type="ECO:0000256" key="2">
    <source>
        <dbReference type="ARBA" id="ARBA00022527"/>
    </source>
</evidence>
<dbReference type="SMART" id="SM00028">
    <property type="entry name" value="TPR"/>
    <property type="match status" value="3"/>
</dbReference>
<evidence type="ECO:0000313" key="12">
    <source>
        <dbReference type="EMBL" id="GLC28330.1"/>
    </source>
</evidence>
<dbReference type="InterPro" id="IPR008271">
    <property type="entry name" value="Ser/Thr_kinase_AS"/>
</dbReference>
<evidence type="ECO:0000256" key="1">
    <source>
        <dbReference type="ARBA" id="ARBA00012513"/>
    </source>
</evidence>
<keyword evidence="10" id="KW-0472">Membrane</keyword>
<evidence type="ECO:0000256" key="6">
    <source>
        <dbReference type="ARBA" id="ARBA00022840"/>
    </source>
</evidence>
<dbReference type="PANTHER" id="PTHR43289">
    <property type="entry name" value="MITOGEN-ACTIVATED PROTEIN KINASE KINASE KINASE 20-RELATED"/>
    <property type="match status" value="1"/>
</dbReference>
<dbReference type="CDD" id="cd14014">
    <property type="entry name" value="STKc_PknB_like"/>
    <property type="match status" value="1"/>
</dbReference>
<feature type="repeat" description="TPR" evidence="7">
    <location>
        <begin position="771"/>
        <end position="804"/>
    </location>
</feature>
<feature type="transmembrane region" description="Helical" evidence="10">
    <location>
        <begin position="351"/>
        <end position="372"/>
    </location>
</feature>
<keyword evidence="5" id="KW-0418">Kinase</keyword>
<dbReference type="Pfam" id="PF13181">
    <property type="entry name" value="TPR_8"/>
    <property type="match status" value="1"/>
</dbReference>
<evidence type="ECO:0000256" key="9">
    <source>
        <dbReference type="SAM" id="MobiDB-lite"/>
    </source>
</evidence>
<dbReference type="PROSITE" id="PS50011">
    <property type="entry name" value="PROTEIN_KINASE_DOM"/>
    <property type="match status" value="1"/>
</dbReference>
<feature type="region of interest" description="Disordered" evidence="9">
    <location>
        <begin position="1"/>
        <end position="34"/>
    </location>
</feature>
<dbReference type="EMBL" id="BRXS01000009">
    <property type="protein sequence ID" value="GLC28330.1"/>
    <property type="molecule type" value="Genomic_DNA"/>
</dbReference>
<dbReference type="GO" id="GO:0005524">
    <property type="term" value="F:ATP binding"/>
    <property type="evidence" value="ECO:0007669"/>
    <property type="project" value="UniProtKB-UniRule"/>
</dbReference>
<dbReference type="PROSITE" id="PS00107">
    <property type="entry name" value="PROTEIN_KINASE_ATP"/>
    <property type="match status" value="1"/>
</dbReference>
<keyword evidence="10" id="KW-0812">Transmembrane</keyword>
<protein>
    <recommendedName>
        <fullName evidence="1">non-specific serine/threonine protein kinase</fullName>
        <ecNumber evidence="1">2.7.11.1</ecNumber>
    </recommendedName>
</protein>
<keyword evidence="4 8" id="KW-0547">Nucleotide-binding</keyword>
<keyword evidence="10" id="KW-1133">Transmembrane helix</keyword>
<comment type="caution">
    <text evidence="12">The sequence shown here is derived from an EMBL/GenBank/DDBJ whole genome shotgun (WGS) entry which is preliminary data.</text>
</comment>
<dbReference type="SUPFAM" id="SSF48452">
    <property type="entry name" value="TPR-like"/>
    <property type="match status" value="1"/>
</dbReference>
<dbReference type="PROSITE" id="PS00108">
    <property type="entry name" value="PROTEIN_KINASE_ST"/>
    <property type="match status" value="1"/>
</dbReference>
<reference evidence="12" key="1">
    <citation type="submission" date="2022-08" db="EMBL/GenBank/DDBJ databases">
        <title>Draft genome sequencing of Roseisolibacter agri AW1220.</title>
        <authorList>
            <person name="Tobiishi Y."/>
            <person name="Tonouchi A."/>
        </authorList>
    </citation>
    <scope>NUCLEOTIDE SEQUENCE</scope>
    <source>
        <strain evidence="12">AW1220</strain>
    </source>
</reference>
<keyword evidence="3" id="KW-0808">Transferase</keyword>
<dbReference type="Pfam" id="PF00069">
    <property type="entry name" value="Pkinase"/>
    <property type="match status" value="1"/>
</dbReference>
<dbReference type="Gene3D" id="3.30.200.20">
    <property type="entry name" value="Phosphorylase Kinase, domain 1"/>
    <property type="match status" value="1"/>
</dbReference>
<dbReference type="RefSeq" id="WP_284352729.1">
    <property type="nucleotide sequence ID" value="NZ_BRXS01000009.1"/>
</dbReference>
<feature type="compositionally biased region" description="Basic and acidic residues" evidence="9">
    <location>
        <begin position="15"/>
        <end position="24"/>
    </location>
</feature>
<dbReference type="Proteomes" id="UP001161325">
    <property type="component" value="Unassembled WGS sequence"/>
</dbReference>
<evidence type="ECO:0000256" key="5">
    <source>
        <dbReference type="ARBA" id="ARBA00022777"/>
    </source>
</evidence>
<dbReference type="InterPro" id="IPR011009">
    <property type="entry name" value="Kinase-like_dom_sf"/>
</dbReference>
<keyword evidence="13" id="KW-1185">Reference proteome</keyword>
<dbReference type="Gene3D" id="1.25.40.10">
    <property type="entry name" value="Tetratricopeptide repeat domain"/>
    <property type="match status" value="2"/>
</dbReference>
<dbReference type="EC" id="2.7.11.1" evidence="1"/>
<feature type="domain" description="Protein kinase" evidence="11">
    <location>
        <begin position="47"/>
        <end position="314"/>
    </location>
</feature>
<name>A0AA37V2T8_9BACT</name>
<dbReference type="InterPro" id="IPR000719">
    <property type="entry name" value="Prot_kinase_dom"/>
</dbReference>
<gene>
    <name evidence="12" type="ORF">rosag_48430</name>
</gene>
<dbReference type="InterPro" id="IPR011990">
    <property type="entry name" value="TPR-like_helical_dom_sf"/>
</dbReference>
<dbReference type="PANTHER" id="PTHR43289:SF6">
    <property type="entry name" value="SERINE_THREONINE-PROTEIN KINASE NEKL-3"/>
    <property type="match status" value="1"/>
</dbReference>
<dbReference type="GO" id="GO:0004674">
    <property type="term" value="F:protein serine/threonine kinase activity"/>
    <property type="evidence" value="ECO:0007669"/>
    <property type="project" value="UniProtKB-KW"/>
</dbReference>
<keyword evidence="7" id="KW-0802">TPR repeat</keyword>
<proteinExistence type="predicted"/>